<feature type="transmembrane region" description="Helical" evidence="8">
    <location>
        <begin position="12"/>
        <end position="30"/>
    </location>
</feature>
<dbReference type="GO" id="GO:0042760">
    <property type="term" value="P:very long-chain fatty acid catabolic process"/>
    <property type="evidence" value="ECO:0007669"/>
    <property type="project" value="TreeGrafter"/>
</dbReference>
<feature type="transmembrane region" description="Helical" evidence="8">
    <location>
        <begin position="307"/>
        <end position="333"/>
    </location>
</feature>
<proteinExistence type="inferred from homology"/>
<dbReference type="GO" id="GO:0005778">
    <property type="term" value="C:peroxisomal membrane"/>
    <property type="evidence" value="ECO:0007669"/>
    <property type="project" value="TreeGrafter"/>
</dbReference>
<keyword evidence="2" id="KW-0813">Transport</keyword>
<dbReference type="InterPro" id="IPR017871">
    <property type="entry name" value="ABC_transporter-like_CS"/>
</dbReference>
<dbReference type="SMART" id="SM00382">
    <property type="entry name" value="AAA"/>
    <property type="match status" value="1"/>
</dbReference>
<evidence type="ECO:0000256" key="6">
    <source>
        <dbReference type="ARBA" id="ARBA00022989"/>
    </source>
</evidence>
<evidence type="ECO:0000256" key="3">
    <source>
        <dbReference type="ARBA" id="ARBA00022692"/>
    </source>
</evidence>
<gene>
    <name evidence="10" type="ORF">TVY486_1103170</name>
</gene>
<dbReference type="OMA" id="IHDMYLD"/>
<dbReference type="PROSITE" id="PS00211">
    <property type="entry name" value="ABC_TRANSPORTER_1"/>
    <property type="match status" value="1"/>
</dbReference>
<keyword evidence="6 8" id="KW-1133">Transmembrane helix</keyword>
<dbReference type="GO" id="GO:0140359">
    <property type="term" value="F:ABC-type transporter activity"/>
    <property type="evidence" value="ECO:0007669"/>
    <property type="project" value="InterPro"/>
</dbReference>
<dbReference type="InterPro" id="IPR036640">
    <property type="entry name" value="ABC1_TM_sf"/>
</dbReference>
<dbReference type="CDD" id="cd03223">
    <property type="entry name" value="ABCD_peroxisomal_ALDP"/>
    <property type="match status" value="1"/>
</dbReference>
<evidence type="ECO:0000256" key="8">
    <source>
        <dbReference type="SAM" id="Phobius"/>
    </source>
</evidence>
<dbReference type="PANTHER" id="PTHR11384:SF70">
    <property type="entry name" value="TRANSPORTER, PUTATIVE-RELATED"/>
    <property type="match status" value="1"/>
</dbReference>
<keyword evidence="5" id="KW-0067">ATP-binding</keyword>
<dbReference type="GO" id="GO:0005324">
    <property type="term" value="F:long-chain fatty acid transmembrane transporter activity"/>
    <property type="evidence" value="ECO:0007669"/>
    <property type="project" value="TreeGrafter"/>
</dbReference>
<dbReference type="GO" id="GO:0005524">
    <property type="term" value="F:ATP binding"/>
    <property type="evidence" value="ECO:0007669"/>
    <property type="project" value="UniProtKB-KW"/>
</dbReference>
<organism evidence="10">
    <name type="scientific">Trypanosoma vivax (strain Y486)</name>
    <dbReference type="NCBI Taxonomy" id="1055687"/>
    <lineage>
        <taxon>Eukaryota</taxon>
        <taxon>Discoba</taxon>
        <taxon>Euglenozoa</taxon>
        <taxon>Kinetoplastea</taxon>
        <taxon>Metakinetoplastina</taxon>
        <taxon>Trypanosomatida</taxon>
        <taxon>Trypanosomatidae</taxon>
        <taxon>Trypanosoma</taxon>
        <taxon>Duttonella</taxon>
    </lineage>
</organism>
<dbReference type="VEuPathDB" id="TriTrypDB:TvY486_1103170"/>
<evidence type="ECO:0000313" key="10">
    <source>
        <dbReference type="EMBL" id="CCC52833.1"/>
    </source>
</evidence>
<feature type="transmembrane region" description="Helical" evidence="8">
    <location>
        <begin position="119"/>
        <end position="142"/>
    </location>
</feature>
<feature type="domain" description="ABC transporter" evidence="9">
    <location>
        <begin position="407"/>
        <end position="626"/>
    </location>
</feature>
<dbReference type="AlphaFoldDB" id="G0UAK0"/>
<evidence type="ECO:0000256" key="7">
    <source>
        <dbReference type="ARBA" id="ARBA00023136"/>
    </source>
</evidence>
<dbReference type="PANTHER" id="PTHR11384">
    <property type="entry name" value="ATP-BINDING CASSETTE, SUB-FAMILY D MEMBER"/>
    <property type="match status" value="1"/>
</dbReference>
<dbReference type="SUPFAM" id="SSF90123">
    <property type="entry name" value="ABC transporter transmembrane region"/>
    <property type="match status" value="1"/>
</dbReference>
<dbReference type="InterPro" id="IPR003439">
    <property type="entry name" value="ABC_transporter-like_ATP-bd"/>
</dbReference>
<evidence type="ECO:0000256" key="1">
    <source>
        <dbReference type="ARBA" id="ARBA00008575"/>
    </source>
</evidence>
<dbReference type="EMBL" id="HE573027">
    <property type="protein sequence ID" value="CCC52833.1"/>
    <property type="molecule type" value="Genomic_DNA"/>
</dbReference>
<dbReference type="Gene3D" id="3.40.50.300">
    <property type="entry name" value="P-loop containing nucleotide triphosphate hydrolases"/>
    <property type="match status" value="1"/>
</dbReference>
<comment type="similarity">
    <text evidence="1">Belongs to the ABC transporter superfamily. ABCD family. Peroxisomal fatty acyl CoA transporter (TC 3.A.1.203) subfamily.</text>
</comment>
<dbReference type="GO" id="GO:0016887">
    <property type="term" value="F:ATP hydrolysis activity"/>
    <property type="evidence" value="ECO:0007669"/>
    <property type="project" value="InterPro"/>
</dbReference>
<keyword evidence="7 8" id="KW-0472">Membrane</keyword>
<evidence type="ECO:0000256" key="5">
    <source>
        <dbReference type="ARBA" id="ARBA00022840"/>
    </source>
</evidence>
<keyword evidence="3 8" id="KW-0812">Transmembrane</keyword>
<name>G0UAK0_TRYVY</name>
<dbReference type="InterPro" id="IPR011527">
    <property type="entry name" value="ABC1_TM_dom"/>
</dbReference>
<dbReference type="GO" id="GO:0006635">
    <property type="term" value="P:fatty acid beta-oxidation"/>
    <property type="evidence" value="ECO:0007669"/>
    <property type="project" value="TreeGrafter"/>
</dbReference>
<dbReference type="Pfam" id="PF06472">
    <property type="entry name" value="ABC_membrane_2"/>
    <property type="match status" value="1"/>
</dbReference>
<dbReference type="InterPro" id="IPR050835">
    <property type="entry name" value="ABC_transporter_sub-D"/>
</dbReference>
<evidence type="ECO:0000259" key="9">
    <source>
        <dbReference type="PROSITE" id="PS50893"/>
    </source>
</evidence>
<dbReference type="GO" id="GO:0007031">
    <property type="term" value="P:peroxisome organization"/>
    <property type="evidence" value="ECO:0007669"/>
    <property type="project" value="TreeGrafter"/>
</dbReference>
<dbReference type="InterPro" id="IPR027417">
    <property type="entry name" value="P-loop_NTPase"/>
</dbReference>
<dbReference type="SUPFAM" id="SSF52540">
    <property type="entry name" value="P-loop containing nucleoside triphosphate hydrolases"/>
    <property type="match status" value="1"/>
</dbReference>
<protein>
    <submittedName>
        <fullName evidence="10">Putative ABC transporter</fullName>
    </submittedName>
</protein>
<sequence length="626" mass="69285">MECRLTSLKVYTFAGVLVVLLQALCQWLYVRRGACVGSRRHVQKVGPRLARGTVRLDCVLFWRIIKLLRICFPSALSLESTVVALLTALLFARTRLTLTLAGIAGVTSEALVRRDTRRLLFSIADFAAYAIPTTVISVGIGYTTSLLERRFRDKVQQFFHENYLRGRRVHDLAAMGSVDNPSHRITSDVQSFCCEIASLLPSVLKPLMEVVIFSSTLMRSGGFGAPFSVISYYVLVALIFRALLPNFATLVATSREKEASLRMLHAQLVLHAEEVAFYRGANVERRYADRLLRSFLSLERHIKRVKWWTSVLHGLFVEYGSTCVALIACVITVRQKRGLLDAAGLTQLSMRNLQLYISLSKSVAKLFSLHLKVGAVCGSAHRLGELRDALQHLECVEKKSALSVVEVLDSDVITFNNALVCSPADKAVLVDFSLTLTPGHNVLIKGGNGSGKTSLLRVLCGLWPLHGGSIRRPPLSRLLLLTQRTYLSSGTLRSQLIYPEIEQDGEARFRNDETLLKLVECVGLRGIVEREGGLDSQRAWGEVLSGGEKQRVAVVRALYHRPIFVFIDECTSAVSQDTEPVLYGALRDAGVTLVTISHRESLKVYHDSLITLDGFGGSSVYAVPEV</sequence>
<reference evidence="10" key="1">
    <citation type="journal article" date="2012" name="Proc. Natl. Acad. Sci. U.S.A.">
        <title>Antigenic diversity is generated by distinct evolutionary mechanisms in African trypanosome species.</title>
        <authorList>
            <person name="Jackson A.P."/>
            <person name="Berry A."/>
            <person name="Aslett M."/>
            <person name="Allison H.C."/>
            <person name="Burton P."/>
            <person name="Vavrova-Anderson J."/>
            <person name="Brown R."/>
            <person name="Browne H."/>
            <person name="Corton N."/>
            <person name="Hauser H."/>
            <person name="Gamble J."/>
            <person name="Gilderthorp R."/>
            <person name="Marcello L."/>
            <person name="McQuillan J."/>
            <person name="Otto T.D."/>
            <person name="Quail M.A."/>
            <person name="Sanders M.J."/>
            <person name="van Tonder A."/>
            <person name="Ginger M.L."/>
            <person name="Field M.C."/>
            <person name="Barry J.D."/>
            <person name="Hertz-Fowler C."/>
            <person name="Berriman M."/>
        </authorList>
    </citation>
    <scope>NUCLEOTIDE SEQUENCE</scope>
    <source>
        <strain evidence="10">Y486</strain>
    </source>
</reference>
<evidence type="ECO:0000256" key="4">
    <source>
        <dbReference type="ARBA" id="ARBA00022741"/>
    </source>
</evidence>
<dbReference type="PROSITE" id="PS50893">
    <property type="entry name" value="ABC_TRANSPORTER_2"/>
    <property type="match status" value="1"/>
</dbReference>
<dbReference type="Pfam" id="PF00005">
    <property type="entry name" value="ABC_tran"/>
    <property type="match status" value="1"/>
</dbReference>
<evidence type="ECO:0000256" key="2">
    <source>
        <dbReference type="ARBA" id="ARBA00022448"/>
    </source>
</evidence>
<dbReference type="GO" id="GO:0015910">
    <property type="term" value="P:long-chain fatty acid import into peroxisome"/>
    <property type="evidence" value="ECO:0007669"/>
    <property type="project" value="TreeGrafter"/>
</dbReference>
<feature type="transmembrane region" description="Helical" evidence="8">
    <location>
        <begin position="230"/>
        <end position="253"/>
    </location>
</feature>
<accession>G0UAK0</accession>
<dbReference type="InterPro" id="IPR003593">
    <property type="entry name" value="AAA+_ATPase"/>
</dbReference>
<keyword evidence="4" id="KW-0547">Nucleotide-binding</keyword>